<proteinExistence type="predicted"/>
<evidence type="ECO:0000256" key="1">
    <source>
        <dbReference type="ARBA" id="ARBA00022690"/>
    </source>
</evidence>
<evidence type="ECO:0000259" key="4">
    <source>
        <dbReference type="Pfam" id="PF01826"/>
    </source>
</evidence>
<accession>A0AAV1YU35</accession>
<dbReference type="InterPro" id="IPR036084">
    <property type="entry name" value="Ser_inhib-like_sf"/>
</dbReference>
<dbReference type="CDD" id="cd19941">
    <property type="entry name" value="TIL"/>
    <property type="match status" value="1"/>
</dbReference>
<feature type="chain" id="PRO_5043382314" description="TIL domain-containing protein" evidence="3">
    <location>
        <begin position="23"/>
        <end position="86"/>
    </location>
</feature>
<keyword evidence="6" id="KW-1185">Reference proteome</keyword>
<dbReference type="Pfam" id="PF01826">
    <property type="entry name" value="TIL"/>
    <property type="match status" value="1"/>
</dbReference>
<feature type="signal peptide" evidence="3">
    <location>
        <begin position="1"/>
        <end position="22"/>
    </location>
</feature>
<reference evidence="5 6" key="1">
    <citation type="submission" date="2024-04" db="EMBL/GenBank/DDBJ databases">
        <authorList>
            <person name="Rising A."/>
            <person name="Reimegard J."/>
            <person name="Sonavane S."/>
            <person name="Akerstrom W."/>
            <person name="Nylinder S."/>
            <person name="Hedman E."/>
            <person name="Kallberg Y."/>
        </authorList>
    </citation>
    <scope>NUCLEOTIDE SEQUENCE [LARGE SCALE GENOMIC DNA]</scope>
</reference>
<name>A0AAV1YU35_9ARAC</name>
<dbReference type="InterPro" id="IPR002919">
    <property type="entry name" value="TIL_dom"/>
</dbReference>
<dbReference type="SUPFAM" id="SSF57567">
    <property type="entry name" value="Serine protease inhibitors"/>
    <property type="match status" value="1"/>
</dbReference>
<gene>
    <name evidence="5" type="ORF">LARSCL_LOCUS1014</name>
</gene>
<keyword evidence="1" id="KW-0646">Protease inhibitor</keyword>
<dbReference type="Gene3D" id="2.10.25.10">
    <property type="entry name" value="Laminin"/>
    <property type="match status" value="1"/>
</dbReference>
<evidence type="ECO:0000256" key="3">
    <source>
        <dbReference type="SAM" id="SignalP"/>
    </source>
</evidence>
<evidence type="ECO:0000313" key="6">
    <source>
        <dbReference type="Proteomes" id="UP001497382"/>
    </source>
</evidence>
<dbReference type="AlphaFoldDB" id="A0AAV1YU35"/>
<dbReference type="Proteomes" id="UP001497382">
    <property type="component" value="Unassembled WGS sequence"/>
</dbReference>
<dbReference type="EMBL" id="CAXIEN010000005">
    <property type="protein sequence ID" value="CAL1262486.1"/>
    <property type="molecule type" value="Genomic_DNA"/>
</dbReference>
<protein>
    <recommendedName>
        <fullName evidence="4">TIL domain-containing protein</fullName>
    </recommendedName>
</protein>
<organism evidence="5 6">
    <name type="scientific">Larinioides sclopetarius</name>
    <dbReference type="NCBI Taxonomy" id="280406"/>
    <lineage>
        <taxon>Eukaryota</taxon>
        <taxon>Metazoa</taxon>
        <taxon>Ecdysozoa</taxon>
        <taxon>Arthropoda</taxon>
        <taxon>Chelicerata</taxon>
        <taxon>Arachnida</taxon>
        <taxon>Araneae</taxon>
        <taxon>Araneomorphae</taxon>
        <taxon>Entelegynae</taxon>
        <taxon>Araneoidea</taxon>
        <taxon>Araneidae</taxon>
        <taxon>Larinioides</taxon>
    </lineage>
</organism>
<sequence length="86" mass="9749">MKKFLAILFFTFLLVVSINTHANCPPNEHRMCGTPCQKSCESIKGITPPPEVCNQNCKYGCFCKHGLVRRNKNEFSDCIPKEQCPL</sequence>
<evidence type="ECO:0000256" key="2">
    <source>
        <dbReference type="ARBA" id="ARBA00023157"/>
    </source>
</evidence>
<dbReference type="GO" id="GO:0030414">
    <property type="term" value="F:peptidase inhibitor activity"/>
    <property type="evidence" value="ECO:0007669"/>
    <property type="project" value="UniProtKB-KW"/>
</dbReference>
<comment type="caution">
    <text evidence="5">The sequence shown here is derived from an EMBL/GenBank/DDBJ whole genome shotgun (WGS) entry which is preliminary data.</text>
</comment>
<dbReference type="PANTHER" id="PTHR23259">
    <property type="entry name" value="RIDDLE"/>
    <property type="match status" value="1"/>
</dbReference>
<dbReference type="PANTHER" id="PTHR23259:SF70">
    <property type="entry name" value="ACCESSORY GLAND PROTEIN ACP62F-RELATED"/>
    <property type="match status" value="1"/>
</dbReference>
<evidence type="ECO:0000313" key="5">
    <source>
        <dbReference type="EMBL" id="CAL1262486.1"/>
    </source>
</evidence>
<dbReference type="InterPro" id="IPR051368">
    <property type="entry name" value="SerProtInhib-TIL_Domain"/>
</dbReference>
<feature type="domain" description="TIL" evidence="4">
    <location>
        <begin position="24"/>
        <end position="84"/>
    </location>
</feature>
<keyword evidence="2" id="KW-1015">Disulfide bond</keyword>
<keyword evidence="3" id="KW-0732">Signal</keyword>